<protein>
    <submittedName>
        <fullName evidence="1">Uncharacterized protein</fullName>
    </submittedName>
</protein>
<organism evidence="1 2">
    <name type="scientific">Micromonospora coxensis</name>
    <dbReference type="NCBI Taxonomy" id="356852"/>
    <lineage>
        <taxon>Bacteria</taxon>
        <taxon>Bacillati</taxon>
        <taxon>Actinomycetota</taxon>
        <taxon>Actinomycetes</taxon>
        <taxon>Micromonosporales</taxon>
        <taxon>Micromonosporaceae</taxon>
        <taxon>Micromonospora</taxon>
    </lineage>
</organism>
<dbReference type="Proteomes" id="UP000198215">
    <property type="component" value="Chromosome I"/>
</dbReference>
<gene>
    <name evidence="1" type="ORF">GA0070614_0515</name>
</gene>
<evidence type="ECO:0000313" key="1">
    <source>
        <dbReference type="EMBL" id="SCG38420.1"/>
    </source>
</evidence>
<keyword evidence="2" id="KW-1185">Reference proteome</keyword>
<reference evidence="2" key="1">
    <citation type="submission" date="2016-06" db="EMBL/GenBank/DDBJ databases">
        <authorList>
            <person name="Varghese N."/>
            <person name="Submissions Spin"/>
        </authorList>
    </citation>
    <scope>NUCLEOTIDE SEQUENCE [LARGE SCALE GENOMIC DNA]</scope>
    <source>
        <strain evidence="2">DSM 45161</strain>
    </source>
</reference>
<dbReference type="EMBL" id="LT607753">
    <property type="protein sequence ID" value="SCG38420.1"/>
    <property type="molecule type" value="Genomic_DNA"/>
</dbReference>
<sequence length="255" mass="27911">MEILRETVPGALVRVVTEHKVIVDRFVALNESTTPHRLCLANFSQWQLTHVRELRVLNGPQEPVTTARPHAGALGRMAHLQQTWSSRLASPAADLAIVGTLAWLREELGAFLCAEGEDPDRTTKLAYDLAKASAKHKPYRVDVGHGSLADVILPKDTKVSTWFTRLYPSSRLEDQLPLPKDLTAVVLDGSSAIKHLAEIEAPVVICILDRSVADEVAAELIVQLRNTRGEPVATREDLGWSQPAGIEALAFTVAL</sequence>
<name>A0A1C5GXE0_9ACTN</name>
<evidence type="ECO:0000313" key="2">
    <source>
        <dbReference type="Proteomes" id="UP000198215"/>
    </source>
</evidence>
<dbReference type="AlphaFoldDB" id="A0A1C5GXE0"/>
<proteinExistence type="predicted"/>
<accession>A0A1C5GXE0</accession>